<evidence type="ECO:0000313" key="1">
    <source>
        <dbReference type="EMBL" id="AEG43661.1"/>
    </source>
</evidence>
<dbReference type="Proteomes" id="UP000009236">
    <property type="component" value="Chromosome"/>
</dbReference>
<evidence type="ECO:0000313" key="2">
    <source>
        <dbReference type="Proteomes" id="UP000009236"/>
    </source>
</evidence>
<organism evidence="2">
    <name type="scientific">Isoptericola variabilis (strain 225)</name>
    <dbReference type="NCBI Taxonomy" id="743718"/>
    <lineage>
        <taxon>Bacteria</taxon>
        <taxon>Bacillati</taxon>
        <taxon>Actinomycetota</taxon>
        <taxon>Actinomycetes</taxon>
        <taxon>Micrococcales</taxon>
        <taxon>Promicromonosporaceae</taxon>
        <taxon>Isoptericola</taxon>
    </lineage>
</organism>
<reference evidence="1 2" key="1">
    <citation type="submission" date="2011-05" db="EMBL/GenBank/DDBJ databases">
        <title>Complete sequence of Isoptericola variabilis 225.</title>
        <authorList>
            <consortium name="US DOE Joint Genome Institute"/>
            <person name="Lucas S."/>
            <person name="Han J."/>
            <person name="Lapidus A."/>
            <person name="Cheng J.-F."/>
            <person name="Goodwin L."/>
            <person name="Pitluck S."/>
            <person name="Peters L."/>
            <person name="Mikhailova N."/>
            <person name="Zeytun A."/>
            <person name="Han C."/>
            <person name="Tapia R."/>
            <person name="Land M."/>
            <person name="Hauser L."/>
            <person name="Kyrpides N."/>
            <person name="Ivanova N."/>
            <person name="Pagani I."/>
            <person name="Siebers A."/>
            <person name="Allgaier M."/>
            <person name="Thelen M."/>
            <person name="Hugenholtz P."/>
            <person name="Gladden J."/>
            <person name="Woyke T."/>
        </authorList>
    </citation>
    <scope>NUCLEOTIDE SEQUENCE [LARGE SCALE GENOMIC DNA]</scope>
    <source>
        <strain evidence="2">225</strain>
    </source>
</reference>
<sequence length="195" mass="20834">MNSDDYVILGCVIGPGRVMEWQCRECGTEYSVTAQSGFVAFATGVNRPLAVSGRPDLRIASPAGAAFSLTVVPDVADGTPTAAVDVEFLSPDRQVRYLGRPFAPASADALAEFLYRCADDRLPQVTLQPVIDVASGLSVAVLDAGELDVNLEISLPEDPEDDEVEPDGLDIVVPRSSLVTASQAARRLFRALERR</sequence>
<keyword evidence="2" id="KW-1185">Reference proteome</keyword>
<proteinExistence type="predicted"/>
<dbReference type="EMBL" id="CP002810">
    <property type="protein sequence ID" value="AEG43661.1"/>
    <property type="molecule type" value="Genomic_DNA"/>
</dbReference>
<dbReference type="HOGENOM" id="CLU_1394709_0_0_11"/>
<name>F6FPE8_ISOV2</name>
<dbReference type="AlphaFoldDB" id="F6FPE8"/>
<dbReference type="eggNOG" id="ENOG502ZGHN">
    <property type="taxonomic scope" value="Bacteria"/>
</dbReference>
<protein>
    <submittedName>
        <fullName evidence="1">Uncharacterized protein</fullName>
    </submittedName>
</protein>
<gene>
    <name evidence="1" type="ordered locus">Isova_0877</name>
</gene>
<dbReference type="STRING" id="743718.Isova_0877"/>
<dbReference type="KEGG" id="iva:Isova_0877"/>
<accession>F6FPE8</accession>